<dbReference type="Proteomes" id="UP000258309">
    <property type="component" value="Unassembled WGS sequence"/>
</dbReference>
<feature type="region of interest" description="Disordered" evidence="1">
    <location>
        <begin position="87"/>
        <end position="109"/>
    </location>
</feature>
<feature type="transmembrane region" description="Helical" evidence="2">
    <location>
        <begin position="55"/>
        <end position="75"/>
    </location>
</feature>
<sequence length="109" mass="11444">MAFSNNHNIALTVGHGSGSGNGSLNNNNLDISLFSFRKEEKKEPPVTDAKSDGDVAILVGGALALGIGAATTWAIGKLFGWGESRGAVDEQAQESDPTTMEGVQRYLQH</sequence>
<organism evidence="3 4">
    <name type="scientific">Scytalidium lignicola</name>
    <name type="common">Hyphomycete</name>
    <dbReference type="NCBI Taxonomy" id="5539"/>
    <lineage>
        <taxon>Eukaryota</taxon>
        <taxon>Fungi</taxon>
        <taxon>Dikarya</taxon>
        <taxon>Ascomycota</taxon>
        <taxon>Pezizomycotina</taxon>
        <taxon>Leotiomycetes</taxon>
        <taxon>Leotiomycetes incertae sedis</taxon>
        <taxon>Scytalidium</taxon>
    </lineage>
</organism>
<evidence type="ECO:0000256" key="1">
    <source>
        <dbReference type="SAM" id="MobiDB-lite"/>
    </source>
</evidence>
<keyword evidence="2" id="KW-0812">Transmembrane</keyword>
<feature type="non-terminal residue" evidence="3">
    <location>
        <position position="109"/>
    </location>
</feature>
<gene>
    <name evidence="3" type="ORF">B7463_g8342</name>
</gene>
<dbReference type="AlphaFoldDB" id="A0A3E2H3Y8"/>
<evidence type="ECO:0000313" key="4">
    <source>
        <dbReference type="Proteomes" id="UP000258309"/>
    </source>
</evidence>
<evidence type="ECO:0000256" key="2">
    <source>
        <dbReference type="SAM" id="Phobius"/>
    </source>
</evidence>
<name>A0A3E2H3Y8_SCYLI</name>
<keyword evidence="4" id="KW-1185">Reference proteome</keyword>
<proteinExistence type="predicted"/>
<dbReference type="EMBL" id="NCSJ02000181">
    <property type="protein sequence ID" value="RFU27997.1"/>
    <property type="molecule type" value="Genomic_DNA"/>
</dbReference>
<feature type="non-terminal residue" evidence="3">
    <location>
        <position position="1"/>
    </location>
</feature>
<keyword evidence="2" id="KW-1133">Transmembrane helix</keyword>
<evidence type="ECO:0000313" key="3">
    <source>
        <dbReference type="EMBL" id="RFU27997.1"/>
    </source>
</evidence>
<accession>A0A3E2H3Y8</accession>
<comment type="caution">
    <text evidence="3">The sequence shown here is derived from an EMBL/GenBank/DDBJ whole genome shotgun (WGS) entry which is preliminary data.</text>
</comment>
<protein>
    <submittedName>
        <fullName evidence="3">Uncharacterized protein</fullName>
    </submittedName>
</protein>
<keyword evidence="2" id="KW-0472">Membrane</keyword>
<reference evidence="3 4" key="1">
    <citation type="submission" date="2018-05" db="EMBL/GenBank/DDBJ databases">
        <title>Draft genome sequence of Scytalidium lignicola DSM 105466, a ubiquitous saprotrophic fungus.</title>
        <authorList>
            <person name="Buettner E."/>
            <person name="Gebauer A.M."/>
            <person name="Hofrichter M."/>
            <person name="Liers C."/>
            <person name="Kellner H."/>
        </authorList>
    </citation>
    <scope>NUCLEOTIDE SEQUENCE [LARGE SCALE GENOMIC DNA]</scope>
    <source>
        <strain evidence="3 4">DSM 105466</strain>
    </source>
</reference>